<name>A0A8H2XY99_9AGAM</name>
<dbReference type="SUPFAM" id="SSF56801">
    <property type="entry name" value="Acetyl-CoA synthetase-like"/>
    <property type="match status" value="1"/>
</dbReference>
<organism evidence="1 2">
    <name type="scientific">Rhizoctonia solani</name>
    <dbReference type="NCBI Taxonomy" id="456999"/>
    <lineage>
        <taxon>Eukaryota</taxon>
        <taxon>Fungi</taxon>
        <taxon>Dikarya</taxon>
        <taxon>Basidiomycota</taxon>
        <taxon>Agaricomycotina</taxon>
        <taxon>Agaricomycetes</taxon>
        <taxon>Cantharellales</taxon>
        <taxon>Ceratobasidiaceae</taxon>
        <taxon>Rhizoctonia</taxon>
    </lineage>
</organism>
<evidence type="ECO:0000313" key="2">
    <source>
        <dbReference type="Proteomes" id="UP000663853"/>
    </source>
</evidence>
<dbReference type="Proteomes" id="UP000663853">
    <property type="component" value="Unassembled WGS sequence"/>
</dbReference>
<dbReference type="AlphaFoldDB" id="A0A8H2XY99"/>
<proteinExistence type="predicted"/>
<gene>
    <name evidence="1" type="ORF">RDB_LOCUS30060</name>
</gene>
<sequence length="360" mass="40061">MHLIKALPVAFCHVQDAAIPPPKQLIPWARALDVGSILCHPRFMRELSIEELEAQADFLRSLNSITITSGTVDRSMSALFEKYQIPITNLYSTSEFGGGLSAKVPPYTHLRPGPRGPPLVLPISEPDSDGSRQVQLWHTVATSPHLAHFHARGGALLKFEPFPGEGPHKGELAVNTDDIFQEVPDGESAVAYIFLGRGDDIIMVGYAYINASQLETEFTSMVDARWRDGSKRRWMLDAVQLFGNTKPYMVLVVQLCPSAQEGGNVEQEILEELHDAVERVNEELALGPLSVDPKRRMLVITSEGEAYGPNAESVRGLRLEVTHKHSLRRWRNVRTFQTWLDELGDGDGEGAERIDMNIIH</sequence>
<protein>
    <submittedName>
        <fullName evidence="1">Uncharacterized protein</fullName>
    </submittedName>
</protein>
<reference evidence="1" key="1">
    <citation type="submission" date="2021-01" db="EMBL/GenBank/DDBJ databases">
        <authorList>
            <person name="Kaushik A."/>
        </authorList>
    </citation>
    <scope>NUCLEOTIDE SEQUENCE</scope>
    <source>
        <strain evidence="1">AG6-10EEA</strain>
    </source>
</reference>
<dbReference type="EMBL" id="CAJMXA010000569">
    <property type="protein sequence ID" value="CAE6435889.1"/>
    <property type="molecule type" value="Genomic_DNA"/>
</dbReference>
<evidence type="ECO:0000313" key="1">
    <source>
        <dbReference type="EMBL" id="CAE6435889.1"/>
    </source>
</evidence>
<accession>A0A8H2XY99</accession>
<comment type="caution">
    <text evidence="1">The sequence shown here is derived from an EMBL/GenBank/DDBJ whole genome shotgun (WGS) entry which is preliminary data.</text>
</comment>